<dbReference type="GO" id="GO:0003700">
    <property type="term" value="F:DNA-binding transcription factor activity"/>
    <property type="evidence" value="ECO:0007669"/>
    <property type="project" value="InterPro"/>
</dbReference>
<evidence type="ECO:0000259" key="1">
    <source>
        <dbReference type="Pfam" id="PF04542"/>
    </source>
</evidence>
<dbReference type="Gene3D" id="1.20.120.1810">
    <property type="match status" value="1"/>
</dbReference>
<gene>
    <name evidence="2" type="ORF">SAMN02745174_02190</name>
</gene>
<dbReference type="STRING" id="180163.SAMN02745174_02190"/>
<feature type="domain" description="RNA polymerase sigma-70 region 2" evidence="1">
    <location>
        <begin position="94"/>
        <end position="150"/>
    </location>
</feature>
<name>A0A1T4Q5I3_9FUSO</name>
<dbReference type="Proteomes" id="UP000191153">
    <property type="component" value="Unassembled WGS sequence"/>
</dbReference>
<accession>A0A1T4Q5I3</accession>
<organism evidence="2 3">
    <name type="scientific">Cetobacterium ceti</name>
    <dbReference type="NCBI Taxonomy" id="180163"/>
    <lineage>
        <taxon>Bacteria</taxon>
        <taxon>Fusobacteriati</taxon>
        <taxon>Fusobacteriota</taxon>
        <taxon>Fusobacteriia</taxon>
        <taxon>Fusobacteriales</taxon>
        <taxon>Fusobacteriaceae</taxon>
        <taxon>Cetobacterium</taxon>
    </lineage>
</organism>
<keyword evidence="3" id="KW-1185">Reference proteome</keyword>
<dbReference type="EMBL" id="FUWX01000018">
    <property type="protein sequence ID" value="SJZ98989.1"/>
    <property type="molecule type" value="Genomic_DNA"/>
</dbReference>
<evidence type="ECO:0000313" key="2">
    <source>
        <dbReference type="EMBL" id="SJZ98989.1"/>
    </source>
</evidence>
<dbReference type="InterPro" id="IPR007627">
    <property type="entry name" value="RNA_pol_sigma70_r2"/>
</dbReference>
<dbReference type="OrthoDB" id="90428at2"/>
<dbReference type="GO" id="GO:0006352">
    <property type="term" value="P:DNA-templated transcription initiation"/>
    <property type="evidence" value="ECO:0007669"/>
    <property type="project" value="InterPro"/>
</dbReference>
<sequence>MLKLTIEEFERKVIDDLRGEKEFLEFLKENKGLELVEKREVKIPVEKNGNNYFLEDMVPEFLEEISHYIPVNKDQEKELLGNIDEEESRDILLKGYLREIGALSFNYLKAGIDYMDLIQEGTIAMIEGMEEYRESYGDFKEYIKAILVREYVLYIYEKLEEEKYEYLSYLNHKKHENEHVEEIEEIEEVDLDEEEIKKEEKLEPKKIEEKIKEVENMNIFKIPNKLTEEEIDVLKLYYGFIGDKRESVFEIENDLGMENGAGEEIFLRALNRVSTVGGRVFKI</sequence>
<protein>
    <submittedName>
        <fullName evidence="2">RNA polymerase sigma factor, sigma-70 family</fullName>
    </submittedName>
</protein>
<reference evidence="2 3" key="1">
    <citation type="submission" date="2017-02" db="EMBL/GenBank/DDBJ databases">
        <authorList>
            <person name="Peterson S.W."/>
        </authorList>
    </citation>
    <scope>NUCLEOTIDE SEQUENCE [LARGE SCALE GENOMIC DNA]</scope>
    <source>
        <strain evidence="2 3">ATCC 700028</strain>
    </source>
</reference>
<dbReference type="AlphaFoldDB" id="A0A1T4Q5I3"/>
<proteinExistence type="predicted"/>
<dbReference type="RefSeq" id="WP_078694638.1">
    <property type="nucleotide sequence ID" value="NZ_FUWX01000018.1"/>
</dbReference>
<dbReference type="Pfam" id="PF04542">
    <property type="entry name" value="Sigma70_r2"/>
    <property type="match status" value="1"/>
</dbReference>
<dbReference type="InterPro" id="IPR013325">
    <property type="entry name" value="RNA_pol_sigma_r2"/>
</dbReference>
<dbReference type="SUPFAM" id="SSF88946">
    <property type="entry name" value="Sigma2 domain of RNA polymerase sigma factors"/>
    <property type="match status" value="1"/>
</dbReference>
<evidence type="ECO:0000313" key="3">
    <source>
        <dbReference type="Proteomes" id="UP000191153"/>
    </source>
</evidence>